<name>A0A8X8XFS8_SALSN</name>
<feature type="region of interest" description="Disordered" evidence="2">
    <location>
        <begin position="322"/>
        <end position="355"/>
    </location>
</feature>
<feature type="compositionally biased region" description="Basic residues" evidence="2">
    <location>
        <begin position="40"/>
        <end position="49"/>
    </location>
</feature>
<evidence type="ECO:0000259" key="3">
    <source>
        <dbReference type="Pfam" id="PF05678"/>
    </source>
</evidence>
<dbReference type="AlphaFoldDB" id="A0A8X8XFS8"/>
<dbReference type="Proteomes" id="UP000298416">
    <property type="component" value="Unassembled WGS sequence"/>
</dbReference>
<feature type="compositionally biased region" description="Polar residues" evidence="2">
    <location>
        <begin position="16"/>
        <end position="30"/>
    </location>
</feature>
<feature type="domain" description="VQ" evidence="3">
    <location>
        <begin position="80"/>
        <end position="104"/>
    </location>
</feature>
<dbReference type="PANTHER" id="PTHR34778:SF2">
    <property type="entry name" value="OS02G0580700 PROTEIN"/>
    <property type="match status" value="1"/>
</dbReference>
<feature type="compositionally biased region" description="Basic and acidic residues" evidence="2">
    <location>
        <begin position="322"/>
        <end position="348"/>
    </location>
</feature>
<dbReference type="Pfam" id="PF05678">
    <property type="entry name" value="VQ"/>
    <property type="match status" value="1"/>
</dbReference>
<evidence type="ECO:0000256" key="2">
    <source>
        <dbReference type="SAM" id="MobiDB-lite"/>
    </source>
</evidence>
<dbReference type="InterPro" id="IPR008889">
    <property type="entry name" value="VQ"/>
</dbReference>
<feature type="coiled-coil region" evidence="1">
    <location>
        <begin position="169"/>
        <end position="217"/>
    </location>
</feature>
<feature type="region of interest" description="Disordered" evidence="2">
    <location>
        <begin position="1"/>
        <end position="83"/>
    </location>
</feature>
<keyword evidence="1" id="KW-0175">Coiled coil</keyword>
<sequence>MVYAAKKKMDNGFDDSASSAAYTNTGTSSRDAYLKQLSRNSHKISKPNRKPLPLPPAAPLSDGISILDANSTNSQPQSQQPPVYNINKSDFRDIVQRLTGSPSHERHAGKLTALKKAYADIILGISKEAAARVMASEKKSVRYQHELKATKEEGVRMLMRLKHMMDAKNSEAEAAGVHQQNKIEELEAQLQEAEDIVRDLRDELSEVQAELERMKNGSSHHIVKPKNTCLVEIPVEDKISSCQSYEYLPPNKSSVALGATVPHPLQRNECQKCYNKIACICGAYIRDRDLPSIILRGKDPGLYRNGCTQRIRACERNHSDRDLSLSVETDKATDEKNVTEQMEGRHTSETPASGGKILTDLEKKLLAEINLGAFQSFPQKRRRAVRRRKIIKPLAGKEHSLLQKPDQLSAHSPTKDGIPADVSAENPSEIGPRFPRDEAELQTQQECTKATEDNSKIVEICNSSVPMGGVNKEVMPLDLIAGCLESLPTDSEMDVASHSLNSFDITEGFSRRPSRERVFKYTFQRKRKREALVVAEVNGTCETEKKIGDEQNGNVKQVQSKFSLSKESSRECRRLTQVARQILISDGYDWGAEGSYIFIRQEVVALNVAGNREEV</sequence>
<evidence type="ECO:0000313" key="4">
    <source>
        <dbReference type="EMBL" id="KAG6412915.1"/>
    </source>
</evidence>
<proteinExistence type="predicted"/>
<reference evidence="4" key="1">
    <citation type="submission" date="2018-01" db="EMBL/GenBank/DDBJ databases">
        <authorList>
            <person name="Mao J.F."/>
        </authorList>
    </citation>
    <scope>NUCLEOTIDE SEQUENCE</scope>
    <source>
        <strain evidence="4">Huo1</strain>
        <tissue evidence="4">Leaf</tissue>
    </source>
</reference>
<dbReference type="PANTHER" id="PTHR34778">
    <property type="entry name" value="OS02G0580700 PROTEIN"/>
    <property type="match status" value="1"/>
</dbReference>
<organism evidence="4">
    <name type="scientific">Salvia splendens</name>
    <name type="common">Scarlet sage</name>
    <dbReference type="NCBI Taxonomy" id="180675"/>
    <lineage>
        <taxon>Eukaryota</taxon>
        <taxon>Viridiplantae</taxon>
        <taxon>Streptophyta</taxon>
        <taxon>Embryophyta</taxon>
        <taxon>Tracheophyta</taxon>
        <taxon>Spermatophyta</taxon>
        <taxon>Magnoliopsida</taxon>
        <taxon>eudicotyledons</taxon>
        <taxon>Gunneridae</taxon>
        <taxon>Pentapetalae</taxon>
        <taxon>asterids</taxon>
        <taxon>lamiids</taxon>
        <taxon>Lamiales</taxon>
        <taxon>Lamiaceae</taxon>
        <taxon>Nepetoideae</taxon>
        <taxon>Mentheae</taxon>
        <taxon>Salviinae</taxon>
        <taxon>Salvia</taxon>
        <taxon>Salvia subgen. Calosphace</taxon>
        <taxon>core Calosphace</taxon>
    </lineage>
</organism>
<comment type="caution">
    <text evidence="4">The sequence shown here is derived from an EMBL/GenBank/DDBJ whole genome shotgun (WGS) entry which is preliminary data.</text>
</comment>
<keyword evidence="5" id="KW-1185">Reference proteome</keyword>
<gene>
    <name evidence="4" type="ORF">SASPL_125610</name>
</gene>
<reference evidence="4" key="2">
    <citation type="submission" date="2020-08" db="EMBL/GenBank/DDBJ databases">
        <title>Plant Genome Project.</title>
        <authorList>
            <person name="Zhang R.-G."/>
        </authorList>
    </citation>
    <scope>NUCLEOTIDE SEQUENCE</scope>
    <source>
        <strain evidence="4">Huo1</strain>
        <tissue evidence="4">Leaf</tissue>
    </source>
</reference>
<protein>
    <recommendedName>
        <fullName evidence="3">VQ domain-containing protein</fullName>
    </recommendedName>
</protein>
<evidence type="ECO:0000256" key="1">
    <source>
        <dbReference type="SAM" id="Coils"/>
    </source>
</evidence>
<accession>A0A8X8XFS8</accession>
<feature type="region of interest" description="Disordered" evidence="2">
    <location>
        <begin position="396"/>
        <end position="434"/>
    </location>
</feature>
<evidence type="ECO:0000313" key="5">
    <source>
        <dbReference type="Proteomes" id="UP000298416"/>
    </source>
</evidence>
<dbReference type="EMBL" id="PNBA02000009">
    <property type="protein sequence ID" value="KAG6412915.1"/>
    <property type="molecule type" value="Genomic_DNA"/>
</dbReference>